<dbReference type="PANTHER" id="PTHR32305">
    <property type="match status" value="1"/>
</dbReference>
<dbReference type="PANTHER" id="PTHR32305:SF17">
    <property type="entry name" value="TRNA NUCLEASE WAPA"/>
    <property type="match status" value="1"/>
</dbReference>
<keyword evidence="1" id="KW-0677">Repeat</keyword>
<feature type="domain" description="Teneurin-like YD-shell" evidence="2">
    <location>
        <begin position="49"/>
        <end position="145"/>
    </location>
</feature>
<organism evidence="3 4">
    <name type="scientific">Paenibacillus sonchi</name>
    <dbReference type="NCBI Taxonomy" id="373687"/>
    <lineage>
        <taxon>Bacteria</taxon>
        <taxon>Bacillati</taxon>
        <taxon>Bacillota</taxon>
        <taxon>Bacilli</taxon>
        <taxon>Bacillales</taxon>
        <taxon>Paenibacillaceae</taxon>
        <taxon>Paenibacillus</taxon>
        <taxon>Paenibacillus sonchi group</taxon>
    </lineage>
</organism>
<gene>
    <name evidence="3" type="ORF">JI735_19355</name>
</gene>
<dbReference type="Proteomes" id="UP000595841">
    <property type="component" value="Chromosome"/>
</dbReference>
<dbReference type="AlphaFoldDB" id="A0A974P7R4"/>
<dbReference type="RefSeq" id="WP_202676322.1">
    <property type="nucleotide sequence ID" value="NZ_CP068595.1"/>
</dbReference>
<dbReference type="EMBL" id="CP068595">
    <property type="protein sequence ID" value="QQZ58890.1"/>
    <property type="molecule type" value="Genomic_DNA"/>
</dbReference>
<reference evidence="3 4" key="1">
    <citation type="submission" date="2021-01" db="EMBL/GenBank/DDBJ databases">
        <title>Whole genome sequence of Paenibacillus sonchi LMG 24727 for comparative genomics.</title>
        <authorList>
            <person name="Lee G."/>
            <person name="Kim M.-J."/>
            <person name="Lim K."/>
            <person name="Shin J.-H."/>
        </authorList>
    </citation>
    <scope>NUCLEOTIDE SEQUENCE [LARGE SCALE GENOMIC DNA]</scope>
    <source>
        <strain evidence="3 4">LMG 24727</strain>
    </source>
</reference>
<dbReference type="KEGG" id="pson:JI735_19355"/>
<evidence type="ECO:0000313" key="3">
    <source>
        <dbReference type="EMBL" id="QQZ58890.1"/>
    </source>
</evidence>
<dbReference type="InterPro" id="IPR050708">
    <property type="entry name" value="T6SS_VgrG/RHS"/>
</dbReference>
<dbReference type="NCBIfam" id="TIGR03696">
    <property type="entry name" value="Rhs_assc_core"/>
    <property type="match status" value="1"/>
</dbReference>
<evidence type="ECO:0000313" key="4">
    <source>
        <dbReference type="Proteomes" id="UP000595841"/>
    </source>
</evidence>
<dbReference type="InterPro" id="IPR056823">
    <property type="entry name" value="TEN-like_YD-shell"/>
</dbReference>
<name>A0A974P7R4_9BACL</name>
<dbReference type="InterPro" id="IPR022385">
    <property type="entry name" value="Rhs_assc_core"/>
</dbReference>
<dbReference type="Pfam" id="PF25023">
    <property type="entry name" value="TEN_YD-shell"/>
    <property type="match status" value="1"/>
</dbReference>
<sequence length="160" mass="18392">MKTNGNTQTQVNYNLNGEVISQEKIVSGVFVEQANFVRGDRVLVKKDKKFSKDYYYLYNGHGDVVQNVDTSGAVINSYTYDEWGNITSQVEGTSNSFKYSGEVYDPETGPYYLRARYYDPSMGRFLNEDTVEGQIDNPLSLNLYTRDLHRYTGEDFCYAR</sequence>
<accession>A0A974P7R4</accession>
<evidence type="ECO:0000259" key="2">
    <source>
        <dbReference type="Pfam" id="PF25023"/>
    </source>
</evidence>
<proteinExistence type="predicted"/>
<evidence type="ECO:0000256" key="1">
    <source>
        <dbReference type="ARBA" id="ARBA00022737"/>
    </source>
</evidence>
<protein>
    <submittedName>
        <fullName evidence="3">RHS repeat-associated core domain-containing protein</fullName>
    </submittedName>
</protein>
<keyword evidence="4" id="KW-1185">Reference proteome</keyword>
<dbReference type="Gene3D" id="2.180.10.10">
    <property type="entry name" value="RHS repeat-associated core"/>
    <property type="match status" value="1"/>
</dbReference>